<reference evidence="1 2" key="1">
    <citation type="submission" date="2020-08" db="EMBL/GenBank/DDBJ databases">
        <title>Genomic Encyclopedia of Type Strains, Phase IV (KMG-IV): sequencing the most valuable type-strain genomes for metagenomic binning, comparative biology and taxonomic classification.</title>
        <authorList>
            <person name="Goeker M."/>
        </authorList>
    </citation>
    <scope>NUCLEOTIDE SEQUENCE [LARGE SCALE GENOMIC DNA]</scope>
    <source>
        <strain evidence="1 2">DSM 103336</strain>
    </source>
</reference>
<evidence type="ECO:0000313" key="1">
    <source>
        <dbReference type="EMBL" id="MBB5729676.1"/>
    </source>
</evidence>
<dbReference type="RefSeq" id="WP_157176142.1">
    <property type="nucleotide sequence ID" value="NZ_BMJP01000003.1"/>
</dbReference>
<dbReference type="AlphaFoldDB" id="A0A7W9F1W2"/>
<keyword evidence="1" id="KW-0238">DNA-binding</keyword>
<organism evidence="1 2">
    <name type="scientific">Sphingomonas prati</name>
    <dbReference type="NCBI Taxonomy" id="1843237"/>
    <lineage>
        <taxon>Bacteria</taxon>
        <taxon>Pseudomonadati</taxon>
        <taxon>Pseudomonadota</taxon>
        <taxon>Alphaproteobacteria</taxon>
        <taxon>Sphingomonadales</taxon>
        <taxon>Sphingomonadaceae</taxon>
        <taxon>Sphingomonas</taxon>
    </lineage>
</organism>
<sequence>MIALAVQGCIDVRVGAGAFVRRVRGEEGRPGIGITTLELTEARLVFEGEAAAPAAITITDQELAELKLLVEAIGRE</sequence>
<gene>
    <name evidence="1" type="ORF">FHS99_002172</name>
</gene>
<comment type="caution">
    <text evidence="1">The sequence shown here is derived from an EMBL/GenBank/DDBJ whole genome shotgun (WGS) entry which is preliminary data.</text>
</comment>
<evidence type="ECO:0000313" key="2">
    <source>
        <dbReference type="Proteomes" id="UP000546701"/>
    </source>
</evidence>
<dbReference type="EMBL" id="JACIJR010000005">
    <property type="protein sequence ID" value="MBB5729676.1"/>
    <property type="molecule type" value="Genomic_DNA"/>
</dbReference>
<accession>A0A7W9F1W2</accession>
<name>A0A7W9F1W2_9SPHN</name>
<dbReference type="Proteomes" id="UP000546701">
    <property type="component" value="Unassembled WGS sequence"/>
</dbReference>
<proteinExistence type="predicted"/>
<dbReference type="GO" id="GO:0003677">
    <property type="term" value="F:DNA binding"/>
    <property type="evidence" value="ECO:0007669"/>
    <property type="project" value="UniProtKB-KW"/>
</dbReference>
<keyword evidence="2" id="KW-1185">Reference proteome</keyword>
<protein>
    <submittedName>
        <fullName evidence="1">DNA-binding FadR family transcriptional regulator</fullName>
    </submittedName>
</protein>
<dbReference type="OrthoDB" id="9812645at2"/>